<feature type="region of interest" description="Disordered" evidence="2">
    <location>
        <begin position="301"/>
        <end position="339"/>
    </location>
</feature>
<feature type="region of interest" description="Disordered" evidence="2">
    <location>
        <begin position="179"/>
        <end position="211"/>
    </location>
</feature>
<evidence type="ECO:0000313" key="3">
    <source>
        <dbReference type="Proteomes" id="UP001652622"/>
    </source>
</evidence>
<dbReference type="PANTHER" id="PTHR12353">
    <property type="entry name" value="DISKS LARGE-ASSOCIATED PROTEIN DAP SAP90/PSD-95-ASSOCIATED PROTEIN"/>
    <property type="match status" value="1"/>
</dbReference>
<dbReference type="GeneID" id="117675097"/>
<organism evidence="3 4">
    <name type="scientific">Pantherophis guttatus</name>
    <name type="common">Corn snake</name>
    <name type="synonym">Elaphe guttata</name>
    <dbReference type="NCBI Taxonomy" id="94885"/>
    <lineage>
        <taxon>Eukaryota</taxon>
        <taxon>Metazoa</taxon>
        <taxon>Chordata</taxon>
        <taxon>Craniata</taxon>
        <taxon>Vertebrata</taxon>
        <taxon>Euteleostomi</taxon>
        <taxon>Lepidosauria</taxon>
        <taxon>Squamata</taxon>
        <taxon>Bifurcata</taxon>
        <taxon>Unidentata</taxon>
        <taxon>Episquamata</taxon>
        <taxon>Toxicofera</taxon>
        <taxon>Serpentes</taxon>
        <taxon>Colubroidea</taxon>
        <taxon>Colubridae</taxon>
        <taxon>Colubrinae</taxon>
        <taxon>Pantherophis</taxon>
    </lineage>
</organism>
<feature type="compositionally biased region" description="Polar residues" evidence="2">
    <location>
        <begin position="190"/>
        <end position="211"/>
    </location>
</feature>
<dbReference type="PANTHER" id="PTHR12353:SF1">
    <property type="entry name" value="DISKS LARGE-ASSOCIATED PROTEIN 5"/>
    <property type="match status" value="1"/>
</dbReference>
<name>A0ABM3ZMK7_PANGU</name>
<reference evidence="4" key="1">
    <citation type="submission" date="2025-08" db="UniProtKB">
        <authorList>
            <consortium name="RefSeq"/>
        </authorList>
    </citation>
    <scope>IDENTIFICATION</scope>
    <source>
        <tissue evidence="4">Blood</tissue>
    </source>
</reference>
<gene>
    <name evidence="4" type="primary">DLGAP5</name>
</gene>
<feature type="region of interest" description="Disordered" evidence="2">
    <location>
        <begin position="86"/>
        <end position="111"/>
    </location>
</feature>
<evidence type="ECO:0000313" key="4">
    <source>
        <dbReference type="RefSeq" id="XP_060549608.1"/>
    </source>
</evidence>
<protein>
    <submittedName>
        <fullName evidence="4">Disks large-associated protein 5 isoform X1</fullName>
    </submittedName>
</protein>
<dbReference type="Pfam" id="PF03359">
    <property type="entry name" value="GKAP"/>
    <property type="match status" value="1"/>
</dbReference>
<dbReference type="Proteomes" id="UP001652622">
    <property type="component" value="Unplaced"/>
</dbReference>
<feature type="region of interest" description="Disordered" evidence="2">
    <location>
        <begin position="718"/>
        <end position="737"/>
    </location>
</feature>
<evidence type="ECO:0000256" key="2">
    <source>
        <dbReference type="SAM" id="MobiDB-lite"/>
    </source>
</evidence>
<accession>A0ABM3ZMK7</accession>
<comment type="similarity">
    <text evidence="1">Belongs to the SAPAP family.</text>
</comment>
<dbReference type="InterPro" id="IPR005026">
    <property type="entry name" value="SAPAP"/>
</dbReference>
<sequence length="839" mass="94765">MWVGVTWLGGGGDGLWSPAGGRPSLLNLPIKMTTNFATRYKKDLSIDTLKTKLVRRKSTIQKENRHKEFNKGRQFGLVDVNIQPSRDKATSQLGGKSKGGVPKPNAAVKTREQERIDMLHRYKAEKELRKLKEQREKPIFKCGQFKPDLPAFLSKASQIPVLNKSKEKEAPIVMRVTRSKTKLPEPKKPQLSSVASSYTSKGRNRQIAQQEQKQIYIDKPSKQENKEMQSAISRITHGRTTRATVAAKSRIPQASQPTIISGNLPQKRVTIKGKQQKEIIKERTTQVMHNTNKDILMEQEEEELKLHPAKSSEQKDFLDKENMSAPPKRNRSFAPQNFVFKPPKGLSTYKVKPMTPSRANVFLSPNLSWSPSEKNNEVYKEETNPELTKETTEGHQYALDLLEEIKEERVPSEIRDNIAFKGESSVQQPDLLASEISEPATKLLHDVSYFRNILQLEKERLTSFCLEWDKTVEMDIPEEAKDLVRTTIGQTRLLMAERFKQFEGLIDNCEFRRGEKETTCTDLDGFWDMVNFQVEDINKKFENLKKLEVNGWQMVDDAQPHRPAKKKPILRRTAKAAGGSAERRAARKRLASVKAAMKNKTKEGLAAEASGQEAERIFDGGFFKIESPAKLFPGRTPKSTHRISRWTTPRSANKALLQNCAEICVLKQGTSSTSKAVPPFPEPKAFSDSAGTDHRGSTTEKSGTQATEELYARTDKTEISTDEEPISCDRSSSSSDMDVYQLKEEASEIGDEMKQTTIDEVKQGFFSATENSRAAETCDQDEVQHTPERLSCNDGIFDLQPNLDVSLFFTPLRNKTENCISADSCSNLIVFSPFPDKEK</sequence>
<dbReference type="RefSeq" id="XP_060549608.1">
    <property type="nucleotide sequence ID" value="XM_060693625.1"/>
</dbReference>
<feature type="region of interest" description="Disordered" evidence="2">
    <location>
        <begin position="671"/>
        <end position="707"/>
    </location>
</feature>
<proteinExistence type="inferred from homology"/>
<keyword evidence="3" id="KW-1185">Reference proteome</keyword>
<feature type="compositionally biased region" description="Basic and acidic residues" evidence="2">
    <location>
        <begin position="304"/>
        <end position="322"/>
    </location>
</feature>
<evidence type="ECO:0000256" key="1">
    <source>
        <dbReference type="ARBA" id="ARBA00008839"/>
    </source>
</evidence>